<name>Q3JU16_BURP1</name>
<evidence type="ECO:0000313" key="3">
    <source>
        <dbReference type="EMBL" id="ABA50016.1"/>
    </source>
</evidence>
<feature type="compositionally biased region" description="Low complexity" evidence="1">
    <location>
        <begin position="84"/>
        <end position="107"/>
    </location>
</feature>
<keyword evidence="2" id="KW-1133">Transmembrane helix</keyword>
<feature type="compositionally biased region" description="Basic and acidic residues" evidence="1">
    <location>
        <begin position="170"/>
        <end position="202"/>
    </location>
</feature>
<feature type="compositionally biased region" description="Basic and acidic residues" evidence="1">
    <location>
        <begin position="140"/>
        <end position="162"/>
    </location>
</feature>
<feature type="region of interest" description="Disordered" evidence="1">
    <location>
        <begin position="834"/>
        <end position="900"/>
    </location>
</feature>
<accession>Q3JU16</accession>
<keyword evidence="2" id="KW-0812">Transmembrane</keyword>
<evidence type="ECO:0000256" key="1">
    <source>
        <dbReference type="SAM" id="MobiDB-lite"/>
    </source>
</evidence>
<feature type="compositionally biased region" description="Basic and acidic residues" evidence="1">
    <location>
        <begin position="260"/>
        <end position="272"/>
    </location>
</feature>
<feature type="compositionally biased region" description="Basic and acidic residues" evidence="1">
    <location>
        <begin position="1007"/>
        <end position="1017"/>
    </location>
</feature>
<dbReference type="KEGG" id="bpm:BURPS1710b_1534"/>
<feature type="compositionally biased region" description="Basic and acidic residues" evidence="1">
    <location>
        <begin position="308"/>
        <end position="346"/>
    </location>
</feature>
<feature type="compositionally biased region" description="Basic and acidic residues" evidence="1">
    <location>
        <begin position="434"/>
        <end position="444"/>
    </location>
</feature>
<evidence type="ECO:0000256" key="2">
    <source>
        <dbReference type="SAM" id="Phobius"/>
    </source>
</evidence>
<proteinExistence type="predicted"/>
<dbReference type="Proteomes" id="UP000002700">
    <property type="component" value="Chromosome I"/>
</dbReference>
<feature type="compositionally biased region" description="Basic and acidic residues" evidence="1">
    <location>
        <begin position="402"/>
        <end position="411"/>
    </location>
</feature>
<feature type="compositionally biased region" description="Basic and acidic residues" evidence="1">
    <location>
        <begin position="110"/>
        <end position="128"/>
    </location>
</feature>
<feature type="compositionally biased region" description="Basic and acidic residues" evidence="1">
    <location>
        <begin position="955"/>
        <end position="967"/>
    </location>
</feature>
<dbReference type="AlphaFoldDB" id="Q3JU16"/>
<feature type="region of interest" description="Disordered" evidence="1">
    <location>
        <begin position="84"/>
        <end position="477"/>
    </location>
</feature>
<protein>
    <submittedName>
        <fullName evidence="3">Uncharacterized protein</fullName>
    </submittedName>
</protein>
<feature type="compositionally biased region" description="Basic and acidic residues" evidence="1">
    <location>
        <begin position="468"/>
        <end position="477"/>
    </location>
</feature>
<feature type="compositionally biased region" description="Basic and acidic residues" evidence="1">
    <location>
        <begin position="845"/>
        <end position="866"/>
    </location>
</feature>
<sequence length="1017" mass="117354">MARDPRFTVHGPSPMVRHSPFLVLGSWFLVLGSWFLVLGSWFLVLGSWFAVRGSRFAVRGSRFAVRHHDKRRAFNAAADRARPSFMSRRASPASRAISSRAPPLLRAPARRIEHERQADAAENRDRRDHGRGRNGLAEQQRAERDRDDRVHVHATARDDRARVANQIAVRDVRGHRAGEHQVDERGAGHPRDVPDALAEHPGDAGGRGAAQADLQRGRQEQIVRQREPRGEMRAARPEERAREHGDAAERRARRRRPARVQHDDPDHAERDGPPFAARDAPPGHRRDHRREERHRRDHHRGRAAADGAHAERDEAGGHRDEHRADERRVADFDERWPHRPAPHREDEEPDAREQIAQPGEQQRRKRFERDVQREVRRAPREIDEHERERDAAAAALRQAGRMTRDEGEKTVERRHRSARPREAPRGRTPCDATAGERRRENRNDGRRRRAERQVGACGGEHDRRRRTDSKADSNDDVRGMAAAFRQHYALRNGKRMPVRIDRARGDVSARHSALGETGFSLFRPPSRSREKSRGATTRGARGTHARRRHTPPARPRPVGSRTAEPVVPLVDPISARIRVGHEYLHDVLRILVAELRRHPQLHRESVFGRQPLAVVFECEQRLRVQRGGHVDALVIVVRAFEADVFRARVRADAAQEFAKRRAAPAADRAPALDANVPRDLLRVRQRIQRRQAPASLAGDETRHGEPETVRIDARHLVDAVERVERKRARDVRLRIRGREPRRAEQPRLHAIVRARHLLEKVVDRCVVAQRAAGEHREAAKRQHALAEQAPRRQRERLAHVDQQRCAIDSRDVVLALFPVVFRHDERLLLMSTQHREQRARHERRHRDMHDEERDEKRHRPEVHDARAVVAAEPLAQQRELHRFPDHEPGQHEQREIGDRRDVRGALERVVHGQIVVRQPPAQRVAQIARDARRAQRQELARETPGGDAHRQIEHAVEKQQPHRREVPLQRAAEPAAERRAARKHEARVDRRSVVDPPARQRHRHRGERVEPVARAHP</sequence>
<feature type="compositionally biased region" description="Basic and acidic residues" evidence="1">
    <location>
        <begin position="367"/>
        <end position="391"/>
    </location>
</feature>
<feature type="transmembrane region" description="Helical" evidence="2">
    <location>
        <begin position="21"/>
        <end position="51"/>
    </location>
</feature>
<reference evidence="3 4" key="1">
    <citation type="submission" date="2005-09" db="EMBL/GenBank/DDBJ databases">
        <authorList>
            <person name="Woods D.E."/>
            <person name="Nierman W.C."/>
        </authorList>
    </citation>
    <scope>NUCLEOTIDE SEQUENCE [LARGE SCALE GENOMIC DNA]</scope>
    <source>
        <strain evidence="3 4">1710b</strain>
    </source>
</reference>
<feature type="compositionally biased region" description="Basic residues" evidence="1">
    <location>
        <begin position="283"/>
        <end position="302"/>
    </location>
</feature>
<dbReference type="EMBL" id="CP000124">
    <property type="protein sequence ID" value="ABA50016.1"/>
    <property type="molecule type" value="Genomic_DNA"/>
</dbReference>
<dbReference type="HOGENOM" id="CLU_296599_0_0_4"/>
<feature type="region of interest" description="Disordered" evidence="1">
    <location>
        <begin position="955"/>
        <end position="1017"/>
    </location>
</feature>
<feature type="compositionally biased region" description="Basic and acidic residues" evidence="1">
    <location>
        <begin position="878"/>
        <end position="900"/>
    </location>
</feature>
<dbReference type="EnsemblBacteria" id="ABA50016">
    <property type="protein sequence ID" value="ABA50016"/>
    <property type="gene ID" value="BURPS1710b_1534"/>
</dbReference>
<organism evidence="3 4">
    <name type="scientific">Burkholderia pseudomallei (strain 1710b)</name>
    <dbReference type="NCBI Taxonomy" id="320372"/>
    <lineage>
        <taxon>Bacteria</taxon>
        <taxon>Pseudomonadati</taxon>
        <taxon>Pseudomonadota</taxon>
        <taxon>Betaproteobacteria</taxon>
        <taxon>Burkholderiales</taxon>
        <taxon>Burkholderiaceae</taxon>
        <taxon>Burkholderia</taxon>
        <taxon>pseudomallei group</taxon>
    </lineage>
</organism>
<evidence type="ECO:0000313" key="4">
    <source>
        <dbReference type="Proteomes" id="UP000002700"/>
    </source>
</evidence>
<feature type="region of interest" description="Disordered" evidence="1">
    <location>
        <begin position="516"/>
        <end position="563"/>
    </location>
</feature>
<feature type="compositionally biased region" description="Basic and acidic residues" evidence="1">
    <location>
        <begin position="215"/>
        <end position="250"/>
    </location>
</feature>
<feature type="compositionally biased region" description="Basic residues" evidence="1">
    <location>
        <begin position="541"/>
        <end position="551"/>
    </location>
</feature>
<keyword evidence="2" id="KW-0472">Membrane</keyword>
<gene>
    <name evidence="3" type="ordered locus">BURPS1710b_1534</name>
</gene>